<feature type="compositionally biased region" description="Basic and acidic residues" evidence="1">
    <location>
        <begin position="406"/>
        <end position="454"/>
    </location>
</feature>
<feature type="region of interest" description="Disordered" evidence="1">
    <location>
        <begin position="399"/>
        <end position="501"/>
    </location>
</feature>
<feature type="region of interest" description="Disordered" evidence="1">
    <location>
        <begin position="843"/>
        <end position="935"/>
    </location>
</feature>
<feature type="compositionally biased region" description="Polar residues" evidence="1">
    <location>
        <begin position="739"/>
        <end position="756"/>
    </location>
</feature>
<gene>
    <name evidence="2" type="ORF">CAC42_1465</name>
</gene>
<feature type="region of interest" description="Disordered" evidence="1">
    <location>
        <begin position="297"/>
        <end position="316"/>
    </location>
</feature>
<evidence type="ECO:0000256" key="1">
    <source>
        <dbReference type="SAM" id="MobiDB-lite"/>
    </source>
</evidence>
<dbReference type="OrthoDB" id="3437384at2759"/>
<feature type="compositionally biased region" description="Basic and acidic residues" evidence="1">
    <location>
        <begin position="846"/>
        <end position="857"/>
    </location>
</feature>
<accession>A0A2K1QY92</accession>
<feature type="compositionally biased region" description="Basic and acidic residues" evidence="1">
    <location>
        <begin position="882"/>
        <end position="901"/>
    </location>
</feature>
<feature type="region of interest" description="Disordered" evidence="1">
    <location>
        <begin position="82"/>
        <end position="104"/>
    </location>
</feature>
<dbReference type="Proteomes" id="UP000243797">
    <property type="component" value="Unassembled WGS sequence"/>
</dbReference>
<dbReference type="AlphaFoldDB" id="A0A2K1QY92"/>
<organism evidence="2 3">
    <name type="scientific">Sphaceloma murrayae</name>
    <dbReference type="NCBI Taxonomy" id="2082308"/>
    <lineage>
        <taxon>Eukaryota</taxon>
        <taxon>Fungi</taxon>
        <taxon>Dikarya</taxon>
        <taxon>Ascomycota</taxon>
        <taxon>Pezizomycotina</taxon>
        <taxon>Dothideomycetes</taxon>
        <taxon>Dothideomycetidae</taxon>
        <taxon>Myriangiales</taxon>
        <taxon>Elsinoaceae</taxon>
        <taxon>Sphaceloma</taxon>
    </lineage>
</organism>
<dbReference type="InParanoid" id="A0A2K1QY92"/>
<dbReference type="EMBL" id="NKHZ01000026">
    <property type="protein sequence ID" value="PNS20018.1"/>
    <property type="molecule type" value="Genomic_DNA"/>
</dbReference>
<feature type="compositionally biased region" description="Basic and acidic residues" evidence="1">
    <location>
        <begin position="913"/>
        <end position="923"/>
    </location>
</feature>
<sequence>MHHRDGVARKHLQMRTNRLMRAHIFNVFCENLNPAKDLEPPVKKRRSIFRIAKYIRRRRLQKSKPAKIPANRRCPAISTLDGLSEQGTSLSVPPPSPARSSVSPRISIIEPSQSPSTDFIRSARTSQPQIPGSQSLESYERNLTIQGDSRRHKSTFNISFQPENDGEDRFGHSARPLSRASPLFGPSAKSGEQSLMEKALQKHQLEKAALFRFRGKDRVEEEGPAFHMSFGPASSPERGDGDEVDPFGVGGGVKKARSMPFATAGLANTEGRRKTTIQDRGSVPTITSIMPGVPPASWSRYPSHSRPLRTGSAGKSDGVRVRDWWEEGQANETRETERRRAKEGWRTRLGLTIRPSDGKVRRVLRYYSGLFSGMGGLRRTSVATGGRLRDPELEVLPPVLPSWGSHEADVKGEDSVRTGKDGRERKRARAGDVRSHSADAGRKGKSNADIEMRGLLRTPTFEAAKRNTSGDLSSRRHTRTSSKGSDMMDPLTPAPTPNPGVRPTDAGAELPTEMVAKMPGDPALTLDGAVDEAILRIGGKSLSPRTSALFRAGEYQRECIMLPGSLDGETSDCPSKRTLTSDRADVGKKSADGEVEMARKIPLPETLSTGRGELVGTKKMRSVKSQRGLKGFFSNSSNVENKFKGVRDLKIDRQRYADKQRDVKALISPVPKSVTGSKLSPKAKSLLYLPEVEDRGRCVAFAGDVEDRSSSESESASPENVPMEPRQVVKHSQTRPENETTQDAKPTTASSHQQSCCRKDDAREGVTVRRFPSVTVVDDRKGQYRSISLISTIRSGRSRSGGSPGFSFEKVRSLNASERCATRDAREVSTGVLCADIGRQASGEVHFGDEVHGERQRPVSGASRYDTVRTRMEDDEGQGDGGQRDTGGENEKRRVGRDSEPVRASTMDLLRGVQERERDELGRLRRGVQKSRGQW</sequence>
<evidence type="ECO:0000313" key="2">
    <source>
        <dbReference type="EMBL" id="PNS20018.1"/>
    </source>
</evidence>
<protein>
    <submittedName>
        <fullName evidence="2">Uncharacterized protein</fullName>
    </submittedName>
</protein>
<name>A0A2K1QY92_9PEZI</name>
<reference evidence="2 3" key="1">
    <citation type="submission" date="2017-06" db="EMBL/GenBank/DDBJ databases">
        <title>Draft genome sequence of a variant of Elsinoe murrayae.</title>
        <authorList>
            <person name="Cheng Q."/>
        </authorList>
    </citation>
    <scope>NUCLEOTIDE SEQUENCE [LARGE SCALE GENOMIC DNA]</scope>
    <source>
        <strain evidence="2 3">CQ-2017a</strain>
    </source>
</reference>
<evidence type="ECO:0000313" key="3">
    <source>
        <dbReference type="Proteomes" id="UP000243797"/>
    </source>
</evidence>
<feature type="region of interest" description="Disordered" evidence="1">
    <location>
        <begin position="703"/>
        <end position="762"/>
    </location>
</feature>
<proteinExistence type="predicted"/>
<comment type="caution">
    <text evidence="2">The sequence shown here is derived from an EMBL/GenBank/DDBJ whole genome shotgun (WGS) entry which is preliminary data.</text>
</comment>
<keyword evidence="3" id="KW-1185">Reference proteome</keyword>